<reference evidence="1 2" key="1">
    <citation type="submission" date="2018-01" db="EMBL/GenBank/DDBJ databases">
        <title>Whole genome sequencing of Histamine producing bacteria.</title>
        <authorList>
            <person name="Butler K."/>
        </authorList>
    </citation>
    <scope>NUCLEOTIDE SEQUENCE [LARGE SCALE GENOMIC DNA]</scope>
    <source>
        <strain evidence="1 2">A2-1</strain>
    </source>
</reference>
<evidence type="ECO:0000313" key="2">
    <source>
        <dbReference type="Proteomes" id="UP000241440"/>
    </source>
</evidence>
<dbReference type="EMBL" id="PYOY01000008">
    <property type="protein sequence ID" value="PSX06225.1"/>
    <property type="molecule type" value="Genomic_DNA"/>
</dbReference>
<dbReference type="AlphaFoldDB" id="A0A855SCJ1"/>
<proteinExistence type="predicted"/>
<comment type="caution">
    <text evidence="1">The sequence shown here is derived from an EMBL/GenBank/DDBJ whole genome shotgun (WGS) entry which is preliminary data.</text>
</comment>
<dbReference type="GeneID" id="61227520"/>
<dbReference type="PROSITE" id="PS51257">
    <property type="entry name" value="PROKAR_LIPOPROTEIN"/>
    <property type="match status" value="1"/>
</dbReference>
<dbReference type="Proteomes" id="UP000241440">
    <property type="component" value="Unassembled WGS sequence"/>
</dbReference>
<evidence type="ECO:0008006" key="3">
    <source>
        <dbReference type="Google" id="ProtNLM"/>
    </source>
</evidence>
<dbReference type="RefSeq" id="WP_045132046.1">
    <property type="nucleotide sequence ID" value="NZ_JZSU01000048.1"/>
</dbReference>
<evidence type="ECO:0000313" key="1">
    <source>
        <dbReference type="EMBL" id="PSX06225.1"/>
    </source>
</evidence>
<organism evidence="1 2">
    <name type="scientific">Photobacterium angustum</name>
    <dbReference type="NCBI Taxonomy" id="661"/>
    <lineage>
        <taxon>Bacteria</taxon>
        <taxon>Pseudomonadati</taxon>
        <taxon>Pseudomonadota</taxon>
        <taxon>Gammaproteobacteria</taxon>
        <taxon>Vibrionales</taxon>
        <taxon>Vibrionaceae</taxon>
        <taxon>Photobacterium</taxon>
    </lineage>
</organism>
<accession>A0A855SCJ1</accession>
<protein>
    <recommendedName>
        <fullName evidence="3">Lipoprotein</fullName>
    </recommendedName>
</protein>
<gene>
    <name evidence="1" type="ORF">C0W41_15100</name>
</gene>
<sequence length="332" mass="37014">MIKKLFISITIAATLAGCASSPSYTSVYDQILIGNKQTPEDYSYIDDKSLSEEMQFMYYIGNSDVKPIKANDLDNFAKDYNPHSVSDASLVGASVITLLGGANIFQLGTFGLGNLGGRVDMNNQYKENKIIVLVPTANLTNDQIKAKVAASVAKTTSAVKKAIEDDGHKFFEDKYLSDDKSLDVAYFISYNKDNQTPDCVSQGNTNSFGRVGTNGLCSSALAMLHSGYRTQLSNKYLPKSNFIAYSVVLEPGFPVENLTTESNYSYLYMAPFAQYLDYRLKAFNRTDKQWTDIYEQGRLSMFPYIKNLKTGDINYFNKKLTTLQKDKKTPII</sequence>
<name>A0A855SCJ1_PHOAN</name>